<keyword evidence="1" id="KW-1133">Transmembrane helix</keyword>
<sequence>MCVKLIVCLCESVHFLFLLLKTCNFYLIFASIILEKCYMGSP</sequence>
<keyword evidence="1" id="KW-0812">Transmembrane</keyword>
<dbReference type="EMBL" id="GGEC01062825">
    <property type="protein sequence ID" value="MBX43309.1"/>
    <property type="molecule type" value="Transcribed_RNA"/>
</dbReference>
<keyword evidence="1" id="KW-0472">Membrane</keyword>
<accession>A0A2P2NLE5</accession>
<name>A0A2P2NLE5_RHIMU</name>
<protein>
    <submittedName>
        <fullName evidence="2">Uncharacterized protein</fullName>
    </submittedName>
</protein>
<evidence type="ECO:0000256" key="1">
    <source>
        <dbReference type="SAM" id="Phobius"/>
    </source>
</evidence>
<organism evidence="2">
    <name type="scientific">Rhizophora mucronata</name>
    <name type="common">Asiatic mangrove</name>
    <dbReference type="NCBI Taxonomy" id="61149"/>
    <lineage>
        <taxon>Eukaryota</taxon>
        <taxon>Viridiplantae</taxon>
        <taxon>Streptophyta</taxon>
        <taxon>Embryophyta</taxon>
        <taxon>Tracheophyta</taxon>
        <taxon>Spermatophyta</taxon>
        <taxon>Magnoliopsida</taxon>
        <taxon>eudicotyledons</taxon>
        <taxon>Gunneridae</taxon>
        <taxon>Pentapetalae</taxon>
        <taxon>rosids</taxon>
        <taxon>fabids</taxon>
        <taxon>Malpighiales</taxon>
        <taxon>Rhizophoraceae</taxon>
        <taxon>Rhizophora</taxon>
    </lineage>
</organism>
<reference evidence="2" key="1">
    <citation type="submission" date="2018-02" db="EMBL/GenBank/DDBJ databases">
        <title>Rhizophora mucronata_Transcriptome.</title>
        <authorList>
            <person name="Meera S.P."/>
            <person name="Sreeshan A."/>
            <person name="Augustine A."/>
        </authorList>
    </citation>
    <scope>NUCLEOTIDE SEQUENCE</scope>
    <source>
        <tissue evidence="2">Leaf</tissue>
    </source>
</reference>
<feature type="transmembrane region" description="Helical" evidence="1">
    <location>
        <begin position="12"/>
        <end position="34"/>
    </location>
</feature>
<dbReference type="AlphaFoldDB" id="A0A2P2NLE5"/>
<evidence type="ECO:0000313" key="2">
    <source>
        <dbReference type="EMBL" id="MBX43309.1"/>
    </source>
</evidence>
<proteinExistence type="predicted"/>